<dbReference type="Proteomes" id="UP000292373">
    <property type="component" value="Unassembled WGS sequence"/>
</dbReference>
<comment type="caution">
    <text evidence="2">The sequence shown here is derived from an EMBL/GenBank/DDBJ whole genome shotgun (WGS) entry which is preliminary data.</text>
</comment>
<proteinExistence type="predicted"/>
<gene>
    <name evidence="2" type="ORF">ET989_07420</name>
</gene>
<name>A0A4Q9KFY6_9ACTN</name>
<accession>A0A4Q9KFY6</accession>
<keyword evidence="1" id="KW-0812">Transmembrane</keyword>
<evidence type="ECO:0000313" key="3">
    <source>
        <dbReference type="Proteomes" id="UP000292373"/>
    </source>
</evidence>
<dbReference type="OrthoDB" id="513552at2"/>
<evidence type="ECO:0000313" key="2">
    <source>
        <dbReference type="EMBL" id="TBT85083.1"/>
    </source>
</evidence>
<evidence type="ECO:0000256" key="1">
    <source>
        <dbReference type="SAM" id="Phobius"/>
    </source>
</evidence>
<feature type="transmembrane region" description="Helical" evidence="1">
    <location>
        <begin position="114"/>
        <end position="141"/>
    </location>
</feature>
<reference evidence="2 3" key="1">
    <citation type="submission" date="2019-01" db="EMBL/GenBank/DDBJ databases">
        <title>Lactibacter flavus gen. nov., sp. nov., a novel bacterium of the family Propionibacteriaceae isolated from raw milk and dairy products.</title>
        <authorList>
            <person name="Huptas C."/>
            <person name="Wenning M."/>
            <person name="Breitenwieser F."/>
            <person name="Doll E."/>
            <person name="Von Neubeck M."/>
            <person name="Busse H.-J."/>
            <person name="Scherer S."/>
        </authorList>
    </citation>
    <scope>NUCLEOTIDE SEQUENCE [LARGE SCALE GENOMIC DNA]</scope>
    <source>
        <strain evidence="2 3">KCTC 33808</strain>
    </source>
</reference>
<keyword evidence="1" id="KW-0472">Membrane</keyword>
<organism evidence="2 3">
    <name type="scientific">Propioniciclava sinopodophylli</name>
    <dbReference type="NCBI Taxonomy" id="1837344"/>
    <lineage>
        <taxon>Bacteria</taxon>
        <taxon>Bacillati</taxon>
        <taxon>Actinomycetota</taxon>
        <taxon>Actinomycetes</taxon>
        <taxon>Propionibacteriales</taxon>
        <taxon>Propionibacteriaceae</taxon>
        <taxon>Propioniciclava</taxon>
    </lineage>
</organism>
<dbReference type="Pfam" id="PF13430">
    <property type="entry name" value="DUF4112"/>
    <property type="match status" value="1"/>
</dbReference>
<dbReference type="AlphaFoldDB" id="A0A4Q9KFY6"/>
<dbReference type="PANTHER" id="PTHR35519">
    <property type="entry name" value="MEMBRANE PROTEINS"/>
    <property type="match status" value="1"/>
</dbReference>
<dbReference type="InterPro" id="IPR025187">
    <property type="entry name" value="DUF4112"/>
</dbReference>
<protein>
    <submittedName>
        <fullName evidence="2">DUF4112 domain-containing protein</fullName>
    </submittedName>
</protein>
<dbReference type="EMBL" id="SDMQ01000006">
    <property type="protein sequence ID" value="TBT85083.1"/>
    <property type="molecule type" value="Genomic_DNA"/>
</dbReference>
<sequence length="149" mass="15350">MSRALARFSDDLVKIPGTDIGIGADAVVGLIPGVGDLIGTGLSSAIMVDAVRQRVPIPTLARMGFNLLLDTGLGFVPVVGDAADVVHRANRKNYRLLEQAVAQGKHVDVSAKGYLGMAIATVVGFVLVSLVLVGLLIWAIVAGLGALLP</sequence>
<keyword evidence="1" id="KW-1133">Transmembrane helix</keyword>
<keyword evidence="3" id="KW-1185">Reference proteome</keyword>
<dbReference type="PANTHER" id="PTHR35519:SF2">
    <property type="entry name" value="PH DOMAIN PROTEIN"/>
    <property type="match status" value="1"/>
</dbReference>